<dbReference type="SUPFAM" id="SSF56601">
    <property type="entry name" value="beta-lactamase/transpeptidase-like"/>
    <property type="match status" value="1"/>
</dbReference>
<keyword evidence="12" id="KW-0645">Protease</keyword>
<dbReference type="GO" id="GO:0009002">
    <property type="term" value="F:serine-type D-Ala-D-Ala carboxypeptidase activity"/>
    <property type="evidence" value="ECO:0007669"/>
    <property type="project" value="UniProtKB-EC"/>
</dbReference>
<protein>
    <submittedName>
        <fullName evidence="12">D-alanyl-D-alanine carboxypeptidase (Penicillin-binding protein 5/6)</fullName>
        <ecNumber evidence="12">3.4.16.4</ecNumber>
    </submittedName>
</protein>
<dbReference type="InterPro" id="IPR036680">
    <property type="entry name" value="SPOR-like_sf"/>
</dbReference>
<comment type="similarity">
    <text evidence="1 9">Belongs to the peptidase S11 family.</text>
</comment>
<feature type="chain" id="PRO_5012412697" evidence="10">
    <location>
        <begin position="32"/>
        <end position="488"/>
    </location>
</feature>
<gene>
    <name evidence="12" type="ORF">PEB0149_004370</name>
</gene>
<sequence length="488" mass="52302">MQRAYQKVANFIKKAAIATFVFSFSVTVAHAAPQSAYADKYAAIVIDANTGRTLFEVNGNARRYPASLTKMMTLYLLFEAMQSGRVTPNTPIPVSAYAASRPPTKIGFRPGQTIPAELAAKALITKSANDVATAIGEYLGGSEPRFAQIMTAKARRLGMMNTNFANASGLPDENNYSTARDLAILSLALREHFPKQYDWFKTTSFQFRGQTINGHNRLVRDMKGVDGIKTGYTRMSGSNLATSMRLDGRSIVAVVMGGRSSALRDVHMAELLRRYLPEASRGKTRAPLIAATQYDLPEAHKAPIPAAKADTPVIVASAKAVATPAKSDTIAVKTDEIATLKNSSDVKSTAKSADVLTALANTSAKAAPAVEQVNQAVVSKPQEKSTAPNAIDPVITASAPANAGSGQNGWAIQIGSLPNQQQATDMLSSAADAARTALSNAKPYTQIFDKDGQRYYRARFVGFNTKKSAWDACTVLKKANFNCYAITQ</sequence>
<comment type="caution">
    <text evidence="12">The sequence shown here is derived from an EMBL/GenBank/DDBJ whole genome shotgun (WGS) entry which is preliminary data.</text>
</comment>
<dbReference type="InterPro" id="IPR001967">
    <property type="entry name" value="Peptidase_S11_N"/>
</dbReference>
<feature type="binding site" evidence="8">
    <location>
        <position position="229"/>
    </location>
    <ligand>
        <name>substrate</name>
    </ligand>
</feature>
<evidence type="ECO:0000256" key="2">
    <source>
        <dbReference type="ARBA" id="ARBA00022729"/>
    </source>
</evidence>
<reference evidence="12 13" key="1">
    <citation type="submission" date="2016-12" db="EMBL/GenBank/DDBJ databases">
        <title>Comparative genomics of Bartonella apis.</title>
        <authorList>
            <person name="Engel P."/>
        </authorList>
    </citation>
    <scope>NUCLEOTIDE SEQUENCE [LARGE SCALE GENOMIC DNA]</scope>
    <source>
        <strain evidence="12 13">PEB0149</strain>
    </source>
</reference>
<dbReference type="GO" id="GO:0009252">
    <property type="term" value="P:peptidoglycan biosynthetic process"/>
    <property type="evidence" value="ECO:0007669"/>
    <property type="project" value="UniProtKB-KW"/>
</dbReference>
<dbReference type="PANTHER" id="PTHR21581">
    <property type="entry name" value="D-ALANYL-D-ALANINE CARBOXYPEPTIDASE"/>
    <property type="match status" value="1"/>
</dbReference>
<dbReference type="EC" id="3.4.16.4" evidence="12"/>
<feature type="active site" description="Proton acceptor" evidence="7">
    <location>
        <position position="67"/>
    </location>
</feature>
<dbReference type="Proteomes" id="UP000187344">
    <property type="component" value="Unassembled WGS sequence"/>
</dbReference>
<evidence type="ECO:0000256" key="9">
    <source>
        <dbReference type="RuleBase" id="RU004016"/>
    </source>
</evidence>
<evidence type="ECO:0000256" key="8">
    <source>
        <dbReference type="PIRSR" id="PIRSR618044-2"/>
    </source>
</evidence>
<dbReference type="GO" id="GO:0042834">
    <property type="term" value="F:peptidoglycan binding"/>
    <property type="evidence" value="ECO:0007669"/>
    <property type="project" value="InterPro"/>
</dbReference>
<dbReference type="InterPro" id="IPR018044">
    <property type="entry name" value="Peptidase_S11"/>
</dbReference>
<keyword evidence="3 12" id="KW-0378">Hydrolase</keyword>
<dbReference type="PRINTS" id="PR00725">
    <property type="entry name" value="DADACBPTASE1"/>
</dbReference>
<name>A0A1R0F7W5_9HYPH</name>
<dbReference type="OrthoDB" id="5291989at2"/>
<evidence type="ECO:0000259" key="11">
    <source>
        <dbReference type="PROSITE" id="PS51724"/>
    </source>
</evidence>
<dbReference type="Gene3D" id="3.30.70.1070">
    <property type="entry name" value="Sporulation related repeat"/>
    <property type="match status" value="1"/>
</dbReference>
<evidence type="ECO:0000256" key="5">
    <source>
        <dbReference type="ARBA" id="ARBA00022984"/>
    </source>
</evidence>
<keyword evidence="12" id="KW-0121">Carboxypeptidase</keyword>
<evidence type="ECO:0000256" key="4">
    <source>
        <dbReference type="ARBA" id="ARBA00022960"/>
    </source>
</evidence>
<dbReference type="SUPFAM" id="SSF110997">
    <property type="entry name" value="Sporulation related repeat"/>
    <property type="match status" value="1"/>
</dbReference>
<feature type="active site" description="Proton acceptor" evidence="7">
    <location>
        <position position="70"/>
    </location>
</feature>
<dbReference type="EMBL" id="LXYT01000003">
    <property type="protein sequence ID" value="OLY43019.1"/>
    <property type="molecule type" value="Genomic_DNA"/>
</dbReference>
<dbReference type="InterPro" id="IPR007730">
    <property type="entry name" value="SPOR-like_dom"/>
</dbReference>
<evidence type="ECO:0000256" key="6">
    <source>
        <dbReference type="ARBA" id="ARBA00023316"/>
    </source>
</evidence>
<evidence type="ECO:0000313" key="12">
    <source>
        <dbReference type="EMBL" id="OLY43019.1"/>
    </source>
</evidence>
<evidence type="ECO:0000256" key="10">
    <source>
        <dbReference type="SAM" id="SignalP"/>
    </source>
</evidence>
<evidence type="ECO:0000256" key="1">
    <source>
        <dbReference type="ARBA" id="ARBA00007164"/>
    </source>
</evidence>
<dbReference type="GO" id="GO:0006508">
    <property type="term" value="P:proteolysis"/>
    <property type="evidence" value="ECO:0007669"/>
    <property type="project" value="InterPro"/>
</dbReference>
<dbReference type="InterPro" id="IPR012338">
    <property type="entry name" value="Beta-lactam/transpept-like"/>
</dbReference>
<dbReference type="GO" id="GO:0071555">
    <property type="term" value="P:cell wall organization"/>
    <property type="evidence" value="ECO:0007669"/>
    <property type="project" value="UniProtKB-KW"/>
</dbReference>
<dbReference type="Pfam" id="PF05036">
    <property type="entry name" value="SPOR"/>
    <property type="match status" value="1"/>
</dbReference>
<keyword evidence="13" id="KW-1185">Reference proteome</keyword>
<dbReference type="Pfam" id="PF00768">
    <property type="entry name" value="Peptidase_S11"/>
    <property type="match status" value="1"/>
</dbReference>
<accession>A0A1R0F7W5</accession>
<evidence type="ECO:0000256" key="3">
    <source>
        <dbReference type="ARBA" id="ARBA00022801"/>
    </source>
</evidence>
<keyword evidence="2 10" id="KW-0732">Signal</keyword>
<dbReference type="Gene3D" id="3.40.710.10">
    <property type="entry name" value="DD-peptidase/beta-lactamase superfamily"/>
    <property type="match status" value="1"/>
</dbReference>
<proteinExistence type="inferred from homology"/>
<feature type="signal peptide" evidence="10">
    <location>
        <begin position="1"/>
        <end position="31"/>
    </location>
</feature>
<evidence type="ECO:0000256" key="7">
    <source>
        <dbReference type="PIRSR" id="PIRSR618044-1"/>
    </source>
</evidence>
<keyword evidence="6" id="KW-0961">Cell wall biogenesis/degradation</keyword>
<dbReference type="AlphaFoldDB" id="A0A1R0F7W5"/>
<feature type="active site" evidence="7">
    <location>
        <position position="127"/>
    </location>
</feature>
<evidence type="ECO:0000313" key="13">
    <source>
        <dbReference type="Proteomes" id="UP000187344"/>
    </source>
</evidence>
<keyword evidence="4" id="KW-0133">Cell shape</keyword>
<organism evidence="12 13">
    <name type="scientific">Bartonella apis</name>
    <dbReference type="NCBI Taxonomy" id="1686310"/>
    <lineage>
        <taxon>Bacteria</taxon>
        <taxon>Pseudomonadati</taxon>
        <taxon>Pseudomonadota</taxon>
        <taxon>Alphaproteobacteria</taxon>
        <taxon>Hyphomicrobiales</taxon>
        <taxon>Bartonellaceae</taxon>
        <taxon>Bartonella</taxon>
    </lineage>
</organism>
<dbReference type="RefSeq" id="WP_075870839.1">
    <property type="nucleotide sequence ID" value="NZ_LXYT01000003.1"/>
</dbReference>
<dbReference type="PANTHER" id="PTHR21581:SF6">
    <property type="entry name" value="TRAFFICKING PROTEIN PARTICLE COMPLEX SUBUNIT 12"/>
    <property type="match status" value="1"/>
</dbReference>
<dbReference type="GO" id="GO:0008360">
    <property type="term" value="P:regulation of cell shape"/>
    <property type="evidence" value="ECO:0007669"/>
    <property type="project" value="UniProtKB-KW"/>
</dbReference>
<feature type="domain" description="SPOR" evidence="11">
    <location>
        <begin position="404"/>
        <end position="488"/>
    </location>
</feature>
<dbReference type="PROSITE" id="PS51724">
    <property type="entry name" value="SPOR"/>
    <property type="match status" value="1"/>
</dbReference>
<keyword evidence="5" id="KW-0573">Peptidoglycan synthesis</keyword>